<sequence>MEGETDASDLLAVVEARGDRLIDADMDTLLDTWADRDDDTWAEGEAGGTQNIKSVASKLGEYTHPYEAPCKEHAGPFTISHPGKRALQIASAFAWMNAHVGWLAHDVPTDIVDTEYPVTDVSKVKTPTSRSIYFSMRYKREV</sequence>
<accession>A0A6C0L860</accession>
<protein>
    <submittedName>
        <fullName evidence="1">Uncharacterized protein</fullName>
    </submittedName>
</protein>
<evidence type="ECO:0000313" key="1">
    <source>
        <dbReference type="EMBL" id="QHU26500.1"/>
    </source>
</evidence>
<organism evidence="1">
    <name type="scientific">viral metagenome</name>
    <dbReference type="NCBI Taxonomy" id="1070528"/>
    <lineage>
        <taxon>unclassified sequences</taxon>
        <taxon>metagenomes</taxon>
        <taxon>organismal metagenomes</taxon>
    </lineage>
</organism>
<reference evidence="1" key="1">
    <citation type="journal article" date="2020" name="Nature">
        <title>Giant virus diversity and host interactions through global metagenomics.</title>
        <authorList>
            <person name="Schulz F."/>
            <person name="Roux S."/>
            <person name="Paez-Espino D."/>
            <person name="Jungbluth S."/>
            <person name="Walsh D.A."/>
            <person name="Denef V.J."/>
            <person name="McMahon K.D."/>
            <person name="Konstantinidis K.T."/>
            <person name="Eloe-Fadrosh E.A."/>
            <person name="Kyrpides N.C."/>
            <person name="Woyke T."/>
        </authorList>
    </citation>
    <scope>NUCLEOTIDE SEQUENCE</scope>
    <source>
        <strain evidence="1">GVMAG-M-3300027759-16</strain>
    </source>
</reference>
<name>A0A6C0L860_9ZZZZ</name>
<dbReference type="AlphaFoldDB" id="A0A6C0L860"/>
<dbReference type="EMBL" id="MN740442">
    <property type="protein sequence ID" value="QHU26500.1"/>
    <property type="molecule type" value="Genomic_DNA"/>
</dbReference>
<proteinExistence type="predicted"/>